<reference evidence="2 3" key="1">
    <citation type="submission" date="2018-09" db="EMBL/GenBank/DDBJ databases">
        <title>Persistent metagenomic signatures of early life antibiotic treatment in the infant gut microbiota and resistome.</title>
        <authorList>
            <person name="Gasparrini A.J."/>
        </authorList>
    </citation>
    <scope>NUCLEOTIDE SEQUENCE [LARGE SCALE GENOMIC DNA]</scope>
    <source>
        <strain evidence="2 3">T0181B.E-10</strain>
    </source>
</reference>
<sequence length="145" mass="16824">MRKLSAIVIYVPIKKPVIIPDVVIIVMRIIFITKKFINIFSYVPFDAQFSVDDILRAITAPGIIDILIYIIVVLKNLIHHLENIFEVDVFTLPFAVRANLKIISSFYYMLHDIFIVHAFMTNILIFPHFLLTHHQLIQGHFPAIL</sequence>
<keyword evidence="1" id="KW-0812">Transmembrane</keyword>
<gene>
    <name evidence="2" type="ORF">D4N09_28010</name>
</gene>
<name>A0A8T9CTW0_ECOLX</name>
<evidence type="ECO:0000256" key="1">
    <source>
        <dbReference type="SAM" id="Phobius"/>
    </source>
</evidence>
<keyword evidence="1" id="KW-0472">Membrane</keyword>
<comment type="caution">
    <text evidence="2">The sequence shown here is derived from an EMBL/GenBank/DDBJ whole genome shotgun (WGS) entry which is preliminary data.</text>
</comment>
<dbReference type="AlphaFoldDB" id="A0A8T9CTW0"/>
<organism evidence="2 3">
    <name type="scientific">Escherichia coli</name>
    <dbReference type="NCBI Taxonomy" id="562"/>
    <lineage>
        <taxon>Bacteria</taxon>
        <taxon>Pseudomonadati</taxon>
        <taxon>Pseudomonadota</taxon>
        <taxon>Gammaproteobacteria</taxon>
        <taxon>Enterobacterales</taxon>
        <taxon>Enterobacteriaceae</taxon>
        <taxon>Escherichia</taxon>
    </lineage>
</organism>
<protein>
    <submittedName>
        <fullName evidence="2">Uncharacterized protein</fullName>
    </submittedName>
</protein>
<keyword evidence="1" id="KW-1133">Transmembrane helix</keyword>
<feature type="transmembrane region" description="Helical" evidence="1">
    <location>
        <begin position="21"/>
        <end position="42"/>
    </location>
</feature>
<dbReference type="Proteomes" id="UP000460654">
    <property type="component" value="Unassembled WGS sequence"/>
</dbReference>
<feature type="transmembrane region" description="Helical" evidence="1">
    <location>
        <begin position="106"/>
        <end position="126"/>
    </location>
</feature>
<evidence type="ECO:0000313" key="2">
    <source>
        <dbReference type="EMBL" id="TXU25921.1"/>
    </source>
</evidence>
<dbReference type="EMBL" id="QYOH01000293">
    <property type="protein sequence ID" value="TXU25921.1"/>
    <property type="molecule type" value="Genomic_DNA"/>
</dbReference>
<feature type="transmembrane region" description="Helical" evidence="1">
    <location>
        <begin position="54"/>
        <end position="74"/>
    </location>
</feature>
<evidence type="ECO:0000313" key="3">
    <source>
        <dbReference type="Proteomes" id="UP000460654"/>
    </source>
</evidence>
<proteinExistence type="predicted"/>
<accession>A0A8T9CTW0</accession>